<name>A0A137P5B7_CONC2</name>
<evidence type="ECO:0000313" key="1">
    <source>
        <dbReference type="EMBL" id="KXN70124.1"/>
    </source>
</evidence>
<dbReference type="AlphaFoldDB" id="A0A137P5B7"/>
<reference evidence="1 2" key="1">
    <citation type="journal article" date="2015" name="Genome Biol. Evol.">
        <title>Phylogenomic analyses indicate that early fungi evolved digesting cell walls of algal ancestors of land plants.</title>
        <authorList>
            <person name="Chang Y."/>
            <person name="Wang S."/>
            <person name="Sekimoto S."/>
            <person name="Aerts A.L."/>
            <person name="Choi C."/>
            <person name="Clum A."/>
            <person name="LaButti K.M."/>
            <person name="Lindquist E.A."/>
            <person name="Yee Ngan C."/>
            <person name="Ohm R.A."/>
            <person name="Salamov A.A."/>
            <person name="Grigoriev I.V."/>
            <person name="Spatafora J.W."/>
            <person name="Berbee M.L."/>
        </authorList>
    </citation>
    <scope>NUCLEOTIDE SEQUENCE [LARGE SCALE GENOMIC DNA]</scope>
    <source>
        <strain evidence="1 2">NRRL 28638</strain>
    </source>
</reference>
<dbReference type="Proteomes" id="UP000070444">
    <property type="component" value="Unassembled WGS sequence"/>
</dbReference>
<sequence length="289" mass="33036">MSIGSLESRASTAKSVSKFTEEDYENFNIHIQTSETCIEKRNVDAELSKFIMPDVSFTEVFNFMDIDGITEQQRRFLRRLHDVLTKKGEKFIDDFISTLLTDGGFDDCQNLFCGPGDLQLKVGKRIHTALPDRECRIYVGDDLQEVGWTVVENKTDKGFTKLSELQLAACMIAAMQHNYNLPTQTSKSTRDILGILVSKDKFSFYRCTYNEAYIKSLISGYAIETIVIEKLFFSDPKGKKRAHLSRTASKNLISSLNIVDPVSRNRILEYLSYFKDYAINFDPDTKEEV</sequence>
<dbReference type="EMBL" id="KQ964512">
    <property type="protein sequence ID" value="KXN70124.1"/>
    <property type="molecule type" value="Genomic_DNA"/>
</dbReference>
<accession>A0A137P5B7</accession>
<keyword evidence="2" id="KW-1185">Reference proteome</keyword>
<organism evidence="1 2">
    <name type="scientific">Conidiobolus coronatus (strain ATCC 28846 / CBS 209.66 / NRRL 28638)</name>
    <name type="common">Delacroixia coronata</name>
    <dbReference type="NCBI Taxonomy" id="796925"/>
    <lineage>
        <taxon>Eukaryota</taxon>
        <taxon>Fungi</taxon>
        <taxon>Fungi incertae sedis</taxon>
        <taxon>Zoopagomycota</taxon>
        <taxon>Entomophthoromycotina</taxon>
        <taxon>Entomophthoromycetes</taxon>
        <taxon>Entomophthorales</taxon>
        <taxon>Ancylistaceae</taxon>
        <taxon>Conidiobolus</taxon>
    </lineage>
</organism>
<protein>
    <submittedName>
        <fullName evidence="1">Uncharacterized protein</fullName>
    </submittedName>
</protein>
<gene>
    <name evidence="1" type="ORF">CONCODRAFT_70918</name>
</gene>
<evidence type="ECO:0000313" key="2">
    <source>
        <dbReference type="Proteomes" id="UP000070444"/>
    </source>
</evidence>
<proteinExistence type="predicted"/>